<dbReference type="EMBL" id="JSAN01000011">
    <property type="protein sequence ID" value="KIC74320.1"/>
    <property type="molecule type" value="Genomic_DNA"/>
</dbReference>
<reference evidence="1 2" key="1">
    <citation type="journal article" date="2014" name="Mol. Biol. Evol.">
        <title>Massive expansion of Ubiquitination-related gene families within the Chlamydiae.</title>
        <authorList>
            <person name="Domman D."/>
            <person name="Collingro A."/>
            <person name="Lagkouvardos I."/>
            <person name="Gehre L."/>
            <person name="Weinmaier T."/>
            <person name="Rattei T."/>
            <person name="Subtil A."/>
            <person name="Horn M."/>
        </authorList>
    </citation>
    <scope>NUCLEOTIDE SEQUENCE [LARGE SCALE GENOMIC DNA]</scope>
    <source>
        <strain evidence="1 2">EI2</strain>
    </source>
</reference>
<evidence type="ECO:0000313" key="1">
    <source>
        <dbReference type="EMBL" id="KIC74320.1"/>
    </source>
</evidence>
<proteinExistence type="predicted"/>
<dbReference type="PATRIC" id="fig|362787.3.peg.43"/>
<dbReference type="Proteomes" id="UP000031465">
    <property type="component" value="Unassembled WGS sequence"/>
</dbReference>
<evidence type="ECO:0000313" key="2">
    <source>
        <dbReference type="Proteomes" id="UP000031465"/>
    </source>
</evidence>
<dbReference type="AlphaFoldDB" id="A0A0C1JT89"/>
<sequence length="44" mass="5178">MAPLAKEKAQVYLQKRILDHYAQYGYGLYAVEKKKFVNLSDLWS</sequence>
<protein>
    <submittedName>
        <fullName evidence="1">Uncharacterized protein</fullName>
    </submittedName>
</protein>
<gene>
    <name evidence="1" type="ORF">DB44_AL00140</name>
</gene>
<accession>A0A0C1JT89</accession>
<name>A0A0C1JT89_9BACT</name>
<organism evidence="1 2">
    <name type="scientific">Candidatus Protochlamydia amoebophila</name>
    <dbReference type="NCBI Taxonomy" id="362787"/>
    <lineage>
        <taxon>Bacteria</taxon>
        <taxon>Pseudomonadati</taxon>
        <taxon>Chlamydiota</taxon>
        <taxon>Chlamydiia</taxon>
        <taxon>Parachlamydiales</taxon>
        <taxon>Parachlamydiaceae</taxon>
        <taxon>Candidatus Protochlamydia</taxon>
    </lineage>
</organism>
<comment type="caution">
    <text evidence="1">The sequence shown here is derived from an EMBL/GenBank/DDBJ whole genome shotgun (WGS) entry which is preliminary data.</text>
</comment>